<dbReference type="PROSITE" id="PS51472">
    <property type="entry name" value="RRM_NUP35"/>
    <property type="match status" value="1"/>
</dbReference>
<dbReference type="PANTHER" id="PTHR21527:SF6">
    <property type="entry name" value="NUCLEOPORIN NUP35"/>
    <property type="match status" value="1"/>
</dbReference>
<reference evidence="11" key="1">
    <citation type="submission" date="2016-04" db="EMBL/GenBank/DDBJ databases">
        <authorList>
            <person name="Evans L.H."/>
            <person name="Alamgir A."/>
            <person name="Owens N."/>
            <person name="Weber N.D."/>
            <person name="Virtaneva K."/>
            <person name="Barbian K."/>
            <person name="Babar A."/>
            <person name="Rosenke K."/>
        </authorList>
    </citation>
    <scope>NUCLEOTIDE SEQUENCE [LARGE SCALE GENOMIC DNA]</scope>
    <source>
        <strain evidence="11">CBS 101.48</strain>
    </source>
</reference>
<evidence type="ECO:0000313" key="11">
    <source>
        <dbReference type="EMBL" id="SAM05997.1"/>
    </source>
</evidence>
<dbReference type="SUPFAM" id="SSF54928">
    <property type="entry name" value="RNA-binding domain, RBD"/>
    <property type="match status" value="1"/>
</dbReference>
<evidence type="ECO:0000256" key="3">
    <source>
        <dbReference type="ARBA" id="ARBA00022816"/>
    </source>
</evidence>
<protein>
    <recommendedName>
        <fullName evidence="10">RRM Nup35-type domain-containing protein</fullName>
    </recommendedName>
</protein>
<keyword evidence="6 8" id="KW-0906">Nuclear pore complex</keyword>
<name>A0A168R2Q4_ABSGL</name>
<dbReference type="Pfam" id="PF05172">
    <property type="entry name" value="RRM_Nup35"/>
    <property type="match status" value="1"/>
</dbReference>
<feature type="region of interest" description="Disordered" evidence="9">
    <location>
        <begin position="116"/>
        <end position="155"/>
    </location>
</feature>
<dbReference type="GO" id="GO:0005543">
    <property type="term" value="F:phospholipid binding"/>
    <property type="evidence" value="ECO:0007669"/>
    <property type="project" value="TreeGrafter"/>
</dbReference>
<evidence type="ECO:0000256" key="7">
    <source>
        <dbReference type="ARBA" id="ARBA00023242"/>
    </source>
</evidence>
<gene>
    <name evidence="11" type="primary">ABSGL_11873.1 scaffold 12357</name>
</gene>
<dbReference type="EMBL" id="LT554489">
    <property type="protein sequence ID" value="SAM05997.1"/>
    <property type="molecule type" value="Genomic_DNA"/>
</dbReference>
<dbReference type="Gene3D" id="3.30.70.330">
    <property type="match status" value="1"/>
</dbReference>
<comment type="subcellular location">
    <subcellularLocation>
        <location evidence="1">Nucleus</location>
        <location evidence="1">Nuclear pore complex</location>
    </subcellularLocation>
</comment>
<keyword evidence="4" id="KW-0653">Protein transport</keyword>
<dbReference type="PANTHER" id="PTHR21527">
    <property type="entry name" value="NUCLEOPORIN NUP35"/>
    <property type="match status" value="1"/>
</dbReference>
<dbReference type="OrthoDB" id="1733656at2759"/>
<dbReference type="STRING" id="4829.A0A168R2Q4"/>
<dbReference type="GO" id="GO:0017056">
    <property type="term" value="F:structural constituent of nuclear pore"/>
    <property type="evidence" value="ECO:0007669"/>
    <property type="project" value="TreeGrafter"/>
</dbReference>
<dbReference type="Proteomes" id="UP000078561">
    <property type="component" value="Unassembled WGS sequence"/>
</dbReference>
<keyword evidence="3 8" id="KW-0509">mRNA transport</keyword>
<dbReference type="GO" id="GO:0003676">
    <property type="term" value="F:nucleic acid binding"/>
    <property type="evidence" value="ECO:0007669"/>
    <property type="project" value="InterPro"/>
</dbReference>
<dbReference type="InterPro" id="IPR012677">
    <property type="entry name" value="Nucleotide-bd_a/b_plait_sf"/>
</dbReference>
<organism evidence="11">
    <name type="scientific">Absidia glauca</name>
    <name type="common">Pin mould</name>
    <dbReference type="NCBI Taxonomy" id="4829"/>
    <lineage>
        <taxon>Eukaryota</taxon>
        <taxon>Fungi</taxon>
        <taxon>Fungi incertae sedis</taxon>
        <taxon>Mucoromycota</taxon>
        <taxon>Mucoromycotina</taxon>
        <taxon>Mucoromycetes</taxon>
        <taxon>Mucorales</taxon>
        <taxon>Cunninghamellaceae</taxon>
        <taxon>Absidia</taxon>
    </lineage>
</organism>
<evidence type="ECO:0000313" key="12">
    <source>
        <dbReference type="Proteomes" id="UP000078561"/>
    </source>
</evidence>
<evidence type="ECO:0000256" key="1">
    <source>
        <dbReference type="ARBA" id="ARBA00004567"/>
    </source>
</evidence>
<dbReference type="InterPro" id="IPR035979">
    <property type="entry name" value="RBD_domain_sf"/>
</dbReference>
<feature type="domain" description="RRM Nup35-type" evidence="10">
    <location>
        <begin position="153"/>
        <end position="232"/>
    </location>
</feature>
<evidence type="ECO:0000256" key="5">
    <source>
        <dbReference type="ARBA" id="ARBA00023010"/>
    </source>
</evidence>
<evidence type="ECO:0000256" key="6">
    <source>
        <dbReference type="ARBA" id="ARBA00023132"/>
    </source>
</evidence>
<dbReference type="GO" id="GO:0006607">
    <property type="term" value="P:NLS-bearing protein import into nucleus"/>
    <property type="evidence" value="ECO:0007669"/>
    <property type="project" value="TreeGrafter"/>
</dbReference>
<evidence type="ECO:0000256" key="9">
    <source>
        <dbReference type="SAM" id="MobiDB-lite"/>
    </source>
</evidence>
<proteinExistence type="predicted"/>
<keyword evidence="7 8" id="KW-0539">Nucleus</keyword>
<feature type="compositionally biased region" description="Basic and acidic residues" evidence="9">
    <location>
        <begin position="116"/>
        <end position="127"/>
    </location>
</feature>
<evidence type="ECO:0000256" key="4">
    <source>
        <dbReference type="ARBA" id="ARBA00022927"/>
    </source>
</evidence>
<sequence>MFGQQHNTNVYIPTNIDFLSNRSLNNGSSDTTSSSLFAPSTDGRLFRSVQDSTQALPPHIKKLELGNMDPAPSTLLSTEGRITKANQDNALPIFFAGARPTPLDQDSTTVLTEKRQSLLPELTKEEPSTALSKDATNDSSFGNNNNNNNDNNTDDHRTIKVFGFPSSLSDLIRTHFEKYGRIEESRYSPGNWLIIRYASPSSAASALKSNGMVLVDTFIIGVTAAPTQIPLAQQSSVATTSTNSFISIIPTDDNGKNDKLVTLGSGKAGMSVVGCPTINPTGAAVIPQTTGWIGFIKDALFAW</sequence>
<dbReference type="InParanoid" id="A0A168R2Q4"/>
<dbReference type="GO" id="GO:0051028">
    <property type="term" value="P:mRNA transport"/>
    <property type="evidence" value="ECO:0007669"/>
    <property type="project" value="UniProtKB-UniRule"/>
</dbReference>
<dbReference type="AlphaFoldDB" id="A0A168R2Q4"/>
<keyword evidence="5" id="KW-0811">Translocation</keyword>
<evidence type="ECO:0000256" key="2">
    <source>
        <dbReference type="ARBA" id="ARBA00022448"/>
    </source>
</evidence>
<evidence type="ECO:0000256" key="8">
    <source>
        <dbReference type="PROSITE-ProRule" id="PRU00804"/>
    </source>
</evidence>
<dbReference type="GO" id="GO:0044613">
    <property type="term" value="C:nuclear pore central transport channel"/>
    <property type="evidence" value="ECO:0007669"/>
    <property type="project" value="TreeGrafter"/>
</dbReference>
<dbReference type="GO" id="GO:0006999">
    <property type="term" value="P:nuclear pore organization"/>
    <property type="evidence" value="ECO:0007669"/>
    <property type="project" value="TreeGrafter"/>
</dbReference>
<accession>A0A168R2Q4</accession>
<evidence type="ECO:0000259" key="10">
    <source>
        <dbReference type="PROSITE" id="PS51472"/>
    </source>
</evidence>
<keyword evidence="2 8" id="KW-0813">Transport</keyword>
<dbReference type="InterPro" id="IPR007846">
    <property type="entry name" value="RRM_NUP35_dom"/>
</dbReference>
<keyword evidence="12" id="KW-1185">Reference proteome</keyword>
<dbReference type="GO" id="GO:0044615">
    <property type="term" value="C:nuclear pore nuclear basket"/>
    <property type="evidence" value="ECO:0007669"/>
    <property type="project" value="TreeGrafter"/>
</dbReference>